<reference evidence="2" key="1">
    <citation type="journal article" date="2021" name="PeerJ">
        <title>Extensive microbial diversity within the chicken gut microbiome revealed by metagenomics and culture.</title>
        <authorList>
            <person name="Gilroy R."/>
            <person name="Ravi A."/>
            <person name="Getino M."/>
            <person name="Pursley I."/>
            <person name="Horton D.L."/>
            <person name="Alikhan N.F."/>
            <person name="Baker D."/>
            <person name="Gharbi K."/>
            <person name="Hall N."/>
            <person name="Watson M."/>
            <person name="Adriaenssens E.M."/>
            <person name="Foster-Nyarko E."/>
            <person name="Jarju S."/>
            <person name="Secka A."/>
            <person name="Antonio M."/>
            <person name="Oren A."/>
            <person name="Chaudhuri R.R."/>
            <person name="La Ragione R."/>
            <person name="Hildebrand F."/>
            <person name="Pallen M.J."/>
        </authorList>
    </citation>
    <scope>NUCLEOTIDE SEQUENCE</scope>
    <source>
        <strain evidence="2">CHK185-1770</strain>
    </source>
</reference>
<comment type="caution">
    <text evidence="2">The sequence shown here is derived from an EMBL/GenBank/DDBJ whole genome shotgun (WGS) entry which is preliminary data.</text>
</comment>
<keyword evidence="1" id="KW-1133">Transmembrane helix</keyword>
<keyword evidence="1" id="KW-0472">Membrane</keyword>
<dbReference type="AlphaFoldDB" id="A0A9D2MT51"/>
<evidence type="ECO:0000256" key="1">
    <source>
        <dbReference type="SAM" id="Phobius"/>
    </source>
</evidence>
<keyword evidence="1" id="KW-0812">Transmembrane</keyword>
<reference evidence="2" key="2">
    <citation type="submission" date="2021-04" db="EMBL/GenBank/DDBJ databases">
        <authorList>
            <person name="Gilroy R."/>
        </authorList>
    </citation>
    <scope>NUCLEOTIDE SEQUENCE</scope>
    <source>
        <strain evidence="2">CHK185-1770</strain>
    </source>
</reference>
<gene>
    <name evidence="2" type="ORF">H9710_00650</name>
</gene>
<sequence>MERDARKLRKLPLVLLAGLLLLCLGLYGFLYYFGSPLLPGSLERRYAGQVEAHQEELFQVAQAALQTGKAPEELPLPGTVKQVELWNYSVTAPEAGAVAFFCQGWGLTPSASYYGFYYAPKGPVAFQGVDVPLRPQGHGYTWEQEDNRGYTCPLGGGFYYYEAHF</sequence>
<accession>A0A9D2MT51</accession>
<dbReference type="Proteomes" id="UP000826793">
    <property type="component" value="Unassembled WGS sequence"/>
</dbReference>
<dbReference type="EMBL" id="DWXG01000004">
    <property type="protein sequence ID" value="HJB97073.1"/>
    <property type="molecule type" value="Genomic_DNA"/>
</dbReference>
<organism evidence="2 3">
    <name type="scientific">Candidatus Acutalibacter pullicola</name>
    <dbReference type="NCBI Taxonomy" id="2838417"/>
    <lineage>
        <taxon>Bacteria</taxon>
        <taxon>Bacillati</taxon>
        <taxon>Bacillota</taxon>
        <taxon>Clostridia</taxon>
        <taxon>Eubacteriales</taxon>
        <taxon>Acutalibacteraceae</taxon>
        <taxon>Acutalibacter</taxon>
    </lineage>
</organism>
<evidence type="ECO:0000313" key="2">
    <source>
        <dbReference type="EMBL" id="HJB97073.1"/>
    </source>
</evidence>
<evidence type="ECO:0000313" key="3">
    <source>
        <dbReference type="Proteomes" id="UP000826793"/>
    </source>
</evidence>
<proteinExistence type="predicted"/>
<name>A0A9D2MT51_9FIRM</name>
<feature type="transmembrane region" description="Helical" evidence="1">
    <location>
        <begin position="12"/>
        <end position="34"/>
    </location>
</feature>
<protein>
    <submittedName>
        <fullName evidence="2">Uncharacterized protein</fullName>
    </submittedName>
</protein>